<reference evidence="6 7" key="1">
    <citation type="submission" date="2019-11" db="EMBL/GenBank/DDBJ databases">
        <title>Genome sequences of 17 halophilic strains isolated from different environments.</title>
        <authorList>
            <person name="Furrow R.E."/>
        </authorList>
    </citation>
    <scope>NUCLEOTIDE SEQUENCE [LARGE SCALE GENOMIC DNA]</scope>
    <source>
        <strain evidence="6 7">22507_15_FS</strain>
    </source>
</reference>
<dbReference type="SUPFAM" id="SSF55729">
    <property type="entry name" value="Acyl-CoA N-acyltransferases (Nat)"/>
    <property type="match status" value="1"/>
</dbReference>
<dbReference type="PROSITE" id="PS51186">
    <property type="entry name" value="GNAT"/>
    <property type="match status" value="1"/>
</dbReference>
<evidence type="ECO:0000256" key="4">
    <source>
        <dbReference type="ARBA" id="ARBA00023315"/>
    </source>
</evidence>
<gene>
    <name evidence="6" type="primary">rimI</name>
    <name evidence="6" type="ORF">GLW01_07705</name>
</gene>
<dbReference type="RefSeq" id="WP_160898679.1">
    <property type="nucleotide sequence ID" value="NZ_WMEX01000003.1"/>
</dbReference>
<comment type="caution">
    <text evidence="6">The sequence shown here is derived from an EMBL/GenBank/DDBJ whole genome shotgun (WGS) entry which is preliminary data.</text>
</comment>
<keyword evidence="4" id="KW-0012">Acyltransferase</keyword>
<dbReference type="InterPro" id="IPR050680">
    <property type="entry name" value="YpeA/RimI_acetyltransf"/>
</dbReference>
<dbReference type="OrthoDB" id="9796919at2"/>
<protein>
    <submittedName>
        <fullName evidence="6">Ribosomal-protein-alanine N-acetyltransferase</fullName>
    </submittedName>
</protein>
<keyword evidence="7" id="KW-1185">Reference proteome</keyword>
<evidence type="ECO:0000256" key="3">
    <source>
        <dbReference type="ARBA" id="ARBA00022679"/>
    </source>
</evidence>
<evidence type="ECO:0000256" key="1">
    <source>
        <dbReference type="ARBA" id="ARBA00005395"/>
    </source>
</evidence>
<dbReference type="CDD" id="cd04301">
    <property type="entry name" value="NAT_SF"/>
    <property type="match status" value="1"/>
</dbReference>
<name>A0A9X5B4M4_9GAMM</name>
<evidence type="ECO:0000313" key="6">
    <source>
        <dbReference type="EMBL" id="MYL26681.1"/>
    </source>
</evidence>
<dbReference type="PANTHER" id="PTHR43420">
    <property type="entry name" value="ACETYLTRANSFERASE"/>
    <property type="match status" value="1"/>
</dbReference>
<evidence type="ECO:0000259" key="5">
    <source>
        <dbReference type="PROSITE" id="PS51186"/>
    </source>
</evidence>
<dbReference type="Gene3D" id="3.40.630.30">
    <property type="match status" value="1"/>
</dbReference>
<dbReference type="GO" id="GO:0008080">
    <property type="term" value="F:N-acetyltransferase activity"/>
    <property type="evidence" value="ECO:0007669"/>
    <property type="project" value="InterPro"/>
</dbReference>
<dbReference type="InterPro" id="IPR000182">
    <property type="entry name" value="GNAT_dom"/>
</dbReference>
<evidence type="ECO:0000256" key="2">
    <source>
        <dbReference type="ARBA" id="ARBA00022490"/>
    </source>
</evidence>
<dbReference type="AlphaFoldDB" id="A0A9X5B4M4"/>
<organism evidence="6 7">
    <name type="scientific">Vreelandella halophila</name>
    <dbReference type="NCBI Taxonomy" id="86177"/>
    <lineage>
        <taxon>Bacteria</taxon>
        <taxon>Pseudomonadati</taxon>
        <taxon>Pseudomonadota</taxon>
        <taxon>Gammaproteobacteria</taxon>
        <taxon>Oceanospirillales</taxon>
        <taxon>Halomonadaceae</taxon>
        <taxon>Vreelandella</taxon>
    </lineage>
</organism>
<dbReference type="Proteomes" id="UP000460751">
    <property type="component" value="Unassembled WGS sequence"/>
</dbReference>
<dbReference type="Pfam" id="PF13673">
    <property type="entry name" value="Acetyltransf_10"/>
    <property type="match status" value="1"/>
</dbReference>
<dbReference type="NCBIfam" id="TIGR01575">
    <property type="entry name" value="rimI"/>
    <property type="match status" value="1"/>
</dbReference>
<proteinExistence type="inferred from homology"/>
<keyword evidence="3" id="KW-0808">Transferase</keyword>
<dbReference type="PANTHER" id="PTHR43420:SF12">
    <property type="entry name" value="N-ACETYLTRANSFERASE DOMAIN-CONTAINING PROTEIN"/>
    <property type="match status" value="1"/>
</dbReference>
<evidence type="ECO:0000313" key="7">
    <source>
        <dbReference type="Proteomes" id="UP000460751"/>
    </source>
</evidence>
<dbReference type="InterPro" id="IPR006464">
    <property type="entry name" value="AcTrfase_RimI/Ard1"/>
</dbReference>
<comment type="similarity">
    <text evidence="1">Belongs to the acetyltransferase family. RimI subfamily.</text>
</comment>
<feature type="domain" description="N-acetyltransferase" evidence="5">
    <location>
        <begin position="11"/>
        <end position="156"/>
    </location>
</feature>
<keyword evidence="2" id="KW-0963">Cytoplasm</keyword>
<sequence>MRSLRLEQSQLSITTLDEFDLPGMMALEQTASRHPWSQGQYLTCMGAEYRFLGAWYGDALVGFIVDWRMLDEGHLMNLCVHGQFQQQGIGRYLLRYWLASMQGAGMATLTLEVRESNRAAYRLYASEGFEDQGSRPGYYRTADGTEAARIMSLGLSPVRAGNG</sequence>
<accession>A0A9X5B4M4</accession>
<dbReference type="EMBL" id="WMEX01000003">
    <property type="protein sequence ID" value="MYL26681.1"/>
    <property type="molecule type" value="Genomic_DNA"/>
</dbReference>
<dbReference type="InterPro" id="IPR016181">
    <property type="entry name" value="Acyl_CoA_acyltransferase"/>
</dbReference>